<dbReference type="InterPro" id="IPR036388">
    <property type="entry name" value="WH-like_DNA-bd_sf"/>
</dbReference>
<evidence type="ECO:0000313" key="12">
    <source>
        <dbReference type="EMBL" id="QOR70740.1"/>
    </source>
</evidence>
<protein>
    <submittedName>
        <fullName evidence="12">Transcriptional repressor</fullName>
    </submittedName>
</protein>
<feature type="binding site" evidence="11">
    <location>
        <position position="101"/>
    </location>
    <ligand>
        <name>Zn(2+)</name>
        <dbReference type="ChEBI" id="CHEBI:29105"/>
    </ligand>
</feature>
<evidence type="ECO:0000256" key="6">
    <source>
        <dbReference type="ARBA" id="ARBA00022833"/>
    </source>
</evidence>
<dbReference type="Pfam" id="PF01475">
    <property type="entry name" value="FUR"/>
    <property type="match status" value="1"/>
</dbReference>
<gene>
    <name evidence="12" type="ORF">IM660_19585</name>
</gene>
<evidence type="ECO:0000313" key="13">
    <source>
        <dbReference type="Proteomes" id="UP000593758"/>
    </source>
</evidence>
<feature type="binding site" evidence="11">
    <location>
        <position position="141"/>
    </location>
    <ligand>
        <name>Zn(2+)</name>
        <dbReference type="ChEBI" id="CHEBI:29105"/>
    </ligand>
</feature>
<evidence type="ECO:0000256" key="4">
    <source>
        <dbReference type="ARBA" id="ARBA00022491"/>
    </source>
</evidence>
<keyword evidence="13" id="KW-1185">Reference proteome</keyword>
<evidence type="ECO:0000256" key="1">
    <source>
        <dbReference type="ARBA" id="ARBA00004496"/>
    </source>
</evidence>
<dbReference type="KEGG" id="halt:IM660_19585"/>
<keyword evidence="5 11" id="KW-0479">Metal-binding</keyword>
<dbReference type="InterPro" id="IPR036390">
    <property type="entry name" value="WH_DNA-bd_sf"/>
</dbReference>
<dbReference type="GO" id="GO:0045892">
    <property type="term" value="P:negative regulation of DNA-templated transcription"/>
    <property type="evidence" value="ECO:0007669"/>
    <property type="project" value="TreeGrafter"/>
</dbReference>
<accession>A0A7M1ST57</accession>
<dbReference type="GO" id="GO:0005737">
    <property type="term" value="C:cytoplasm"/>
    <property type="evidence" value="ECO:0007669"/>
    <property type="project" value="UniProtKB-SubCell"/>
</dbReference>
<evidence type="ECO:0000256" key="3">
    <source>
        <dbReference type="ARBA" id="ARBA00022490"/>
    </source>
</evidence>
<comment type="cofactor">
    <cofactor evidence="11">
        <name>Zn(2+)</name>
        <dbReference type="ChEBI" id="CHEBI:29105"/>
    </cofactor>
    <text evidence="11">Binds 1 zinc ion per subunit.</text>
</comment>
<dbReference type="Proteomes" id="UP000593758">
    <property type="component" value="Chromosome"/>
</dbReference>
<dbReference type="GO" id="GO:0008270">
    <property type="term" value="F:zinc ion binding"/>
    <property type="evidence" value="ECO:0007669"/>
    <property type="project" value="TreeGrafter"/>
</dbReference>
<evidence type="ECO:0000256" key="7">
    <source>
        <dbReference type="ARBA" id="ARBA00023004"/>
    </source>
</evidence>
<reference evidence="12 13" key="1">
    <citation type="submission" date="2020-10" db="EMBL/GenBank/DDBJ databases">
        <title>Haloactinobacterium sp. RN3S43, a bacterium isolated from saline soil.</title>
        <authorList>
            <person name="Sun J.-Q."/>
        </authorList>
    </citation>
    <scope>NUCLEOTIDE SEQUENCE [LARGE SCALE GENOMIC DNA]</scope>
    <source>
        <strain evidence="12 13">RN3S43</strain>
    </source>
</reference>
<dbReference type="PANTHER" id="PTHR33202:SF18">
    <property type="entry name" value="TRANSCRIPTIONAL REGULATOR FURA"/>
    <property type="match status" value="1"/>
</dbReference>
<dbReference type="SUPFAM" id="SSF46785">
    <property type="entry name" value="Winged helix' DNA-binding domain"/>
    <property type="match status" value="1"/>
</dbReference>
<keyword evidence="6 11" id="KW-0862">Zinc</keyword>
<dbReference type="Gene3D" id="1.10.10.10">
    <property type="entry name" value="Winged helix-like DNA-binding domain superfamily/Winged helix DNA-binding domain"/>
    <property type="match status" value="1"/>
</dbReference>
<dbReference type="RefSeq" id="WP_193497414.1">
    <property type="nucleotide sequence ID" value="NZ_CP063169.1"/>
</dbReference>
<dbReference type="GO" id="GO:0003700">
    <property type="term" value="F:DNA-binding transcription factor activity"/>
    <property type="evidence" value="ECO:0007669"/>
    <property type="project" value="InterPro"/>
</dbReference>
<dbReference type="Gene3D" id="3.30.1490.190">
    <property type="match status" value="1"/>
</dbReference>
<keyword evidence="4" id="KW-0678">Repressor</keyword>
<dbReference type="PANTHER" id="PTHR33202">
    <property type="entry name" value="ZINC UPTAKE REGULATION PROTEIN"/>
    <property type="match status" value="1"/>
</dbReference>
<name>A0A7M1ST57_9MICO</name>
<dbReference type="AlphaFoldDB" id="A0A7M1ST57"/>
<dbReference type="CDD" id="cd07153">
    <property type="entry name" value="Fur_like"/>
    <property type="match status" value="1"/>
</dbReference>
<keyword evidence="8" id="KW-0805">Transcription regulation</keyword>
<keyword evidence="3" id="KW-0963">Cytoplasm</keyword>
<comment type="subcellular location">
    <subcellularLocation>
        <location evidence="1">Cytoplasm</location>
    </subcellularLocation>
</comment>
<comment type="similarity">
    <text evidence="2">Belongs to the Fur family.</text>
</comment>
<sequence>MHTKPMTSETWATALRSLGRRVTRQRLAVLDAAHRHPHATAEVILETARTELPALTAASVYQVLGDLSEWGLLRKLETPDSPARYETRIGDNHHHVMCVRCGAVEDVSCVVGHAPCLTPAETAGMRIVTADVLFQGICSSCDAAEPDQHAASPSR</sequence>
<keyword evidence="10" id="KW-0804">Transcription</keyword>
<feature type="binding site" evidence="11">
    <location>
        <position position="138"/>
    </location>
    <ligand>
        <name>Zn(2+)</name>
        <dbReference type="ChEBI" id="CHEBI:29105"/>
    </ligand>
</feature>
<evidence type="ECO:0000256" key="5">
    <source>
        <dbReference type="ARBA" id="ARBA00022723"/>
    </source>
</evidence>
<keyword evidence="7" id="KW-0408">Iron</keyword>
<evidence type="ECO:0000256" key="2">
    <source>
        <dbReference type="ARBA" id="ARBA00007957"/>
    </source>
</evidence>
<proteinExistence type="inferred from homology"/>
<evidence type="ECO:0000256" key="8">
    <source>
        <dbReference type="ARBA" id="ARBA00023015"/>
    </source>
</evidence>
<evidence type="ECO:0000256" key="9">
    <source>
        <dbReference type="ARBA" id="ARBA00023125"/>
    </source>
</evidence>
<dbReference type="GO" id="GO:1900376">
    <property type="term" value="P:regulation of secondary metabolite biosynthetic process"/>
    <property type="evidence" value="ECO:0007669"/>
    <property type="project" value="TreeGrafter"/>
</dbReference>
<dbReference type="InterPro" id="IPR002481">
    <property type="entry name" value="FUR"/>
</dbReference>
<dbReference type="InterPro" id="IPR043135">
    <property type="entry name" value="Fur_C"/>
</dbReference>
<evidence type="ECO:0000256" key="10">
    <source>
        <dbReference type="ARBA" id="ARBA00023163"/>
    </source>
</evidence>
<organism evidence="12 13">
    <name type="scientific">Ruania alkalisoli</name>
    <dbReference type="NCBI Taxonomy" id="2779775"/>
    <lineage>
        <taxon>Bacteria</taxon>
        <taxon>Bacillati</taxon>
        <taxon>Actinomycetota</taxon>
        <taxon>Actinomycetes</taxon>
        <taxon>Micrococcales</taxon>
        <taxon>Ruaniaceae</taxon>
        <taxon>Ruania</taxon>
    </lineage>
</organism>
<evidence type="ECO:0000256" key="11">
    <source>
        <dbReference type="PIRSR" id="PIRSR602481-1"/>
    </source>
</evidence>
<keyword evidence="9" id="KW-0238">DNA-binding</keyword>
<feature type="binding site" evidence="11">
    <location>
        <position position="98"/>
    </location>
    <ligand>
        <name>Zn(2+)</name>
        <dbReference type="ChEBI" id="CHEBI:29105"/>
    </ligand>
</feature>
<dbReference type="GO" id="GO:0000976">
    <property type="term" value="F:transcription cis-regulatory region binding"/>
    <property type="evidence" value="ECO:0007669"/>
    <property type="project" value="TreeGrafter"/>
</dbReference>
<dbReference type="EMBL" id="CP063169">
    <property type="protein sequence ID" value="QOR70740.1"/>
    <property type="molecule type" value="Genomic_DNA"/>
</dbReference>